<gene>
    <name evidence="3" type="ORF">WMSIL1_LOCUS12967</name>
</gene>
<evidence type="ECO:0008006" key="5">
    <source>
        <dbReference type="Google" id="ProtNLM"/>
    </source>
</evidence>
<evidence type="ECO:0000313" key="3">
    <source>
        <dbReference type="EMBL" id="VUZ54697.1"/>
    </source>
</evidence>
<feature type="compositionally biased region" description="Polar residues" evidence="2">
    <location>
        <begin position="383"/>
        <end position="392"/>
    </location>
</feature>
<comment type="similarity">
    <text evidence="1">Belongs to the FAM98 family.</text>
</comment>
<dbReference type="GO" id="GO:0072669">
    <property type="term" value="C:tRNA-splicing ligase complex"/>
    <property type="evidence" value="ECO:0007669"/>
    <property type="project" value="TreeGrafter"/>
</dbReference>
<organism evidence="3 4">
    <name type="scientific">Hymenolepis diminuta</name>
    <name type="common">Rat tapeworm</name>
    <dbReference type="NCBI Taxonomy" id="6216"/>
    <lineage>
        <taxon>Eukaryota</taxon>
        <taxon>Metazoa</taxon>
        <taxon>Spiralia</taxon>
        <taxon>Lophotrochozoa</taxon>
        <taxon>Platyhelminthes</taxon>
        <taxon>Cestoda</taxon>
        <taxon>Eucestoda</taxon>
        <taxon>Cyclophyllidea</taxon>
        <taxon>Hymenolepididae</taxon>
        <taxon>Hymenolepis</taxon>
    </lineage>
</organism>
<name>A0A564Z5A7_HYMDI</name>
<proteinExistence type="inferred from homology"/>
<keyword evidence="4" id="KW-1185">Reference proteome</keyword>
<evidence type="ECO:0000256" key="1">
    <source>
        <dbReference type="ARBA" id="ARBA00007218"/>
    </source>
</evidence>
<feature type="compositionally biased region" description="Gly residues" evidence="2">
    <location>
        <begin position="343"/>
        <end position="370"/>
    </location>
</feature>
<dbReference type="EMBL" id="CABIJS010000666">
    <property type="protein sequence ID" value="VUZ54697.1"/>
    <property type="molecule type" value="Genomic_DNA"/>
</dbReference>
<dbReference type="PANTHER" id="PTHR31353">
    <property type="entry name" value="FAM98"/>
    <property type="match status" value="1"/>
</dbReference>
<sequence>MGRSKGHELKRFYGKLGFIYDHNKYDDINGFSHVVSVIAKELCDIYKLDFSVKEISANSPSGDENSTSKQFFLIEFSDFLREYGFPYLELIQGDISTRFASPKHRMIILKFLCAELVVARKMPKQGTQNGKQSDHSQITSDISDHLTRAYIALGLSQSSVGTDVNKLFNTLFKSTSEALKSAPPNYIGKPMLPLTGLSDHQWTKICHIGQVLDTEYTSRRETLIKRADCTVQSFKWSDRGKEKMEEIERVYSPLRALMIPRPWLNMVPHLLAARDTQLLRLEKTSSGLAREFTASPLNRVLMSGKVPDRGGRAWEIEEPPPEMPSFKKRQAGGGRGGADRGNRGGGRGGSRGGGRGGGRGGDGVGGGRGGFSANDSFGRVNGGSDSHSQTGISFERQDAPIHNPGDIVFQPQFFGGRGGRGRRNRR</sequence>
<dbReference type="PANTHER" id="PTHR31353:SF1">
    <property type="entry name" value="PROTEIN FAM98B"/>
    <property type="match status" value="1"/>
</dbReference>
<reference evidence="3 4" key="1">
    <citation type="submission" date="2019-07" db="EMBL/GenBank/DDBJ databases">
        <authorList>
            <person name="Jastrzebski P J."/>
            <person name="Paukszto L."/>
            <person name="Jastrzebski P J."/>
        </authorList>
    </citation>
    <scope>NUCLEOTIDE SEQUENCE [LARGE SCALE GENOMIC DNA]</scope>
    <source>
        <strain evidence="3 4">WMS-il1</strain>
    </source>
</reference>
<evidence type="ECO:0000313" key="4">
    <source>
        <dbReference type="Proteomes" id="UP000321570"/>
    </source>
</evidence>
<dbReference type="Proteomes" id="UP000321570">
    <property type="component" value="Unassembled WGS sequence"/>
</dbReference>
<feature type="region of interest" description="Disordered" evidence="2">
    <location>
        <begin position="309"/>
        <end position="426"/>
    </location>
</feature>
<dbReference type="InterPro" id="IPR018797">
    <property type="entry name" value="FAM98"/>
</dbReference>
<evidence type="ECO:0000256" key="2">
    <source>
        <dbReference type="SAM" id="MobiDB-lite"/>
    </source>
</evidence>
<accession>A0A564Z5A7</accession>
<dbReference type="Pfam" id="PF10239">
    <property type="entry name" value="DUF2465"/>
    <property type="match status" value="1"/>
</dbReference>
<protein>
    <recommendedName>
        <fullName evidence="5">Protein FAM98A</fullName>
    </recommendedName>
</protein>
<dbReference type="AlphaFoldDB" id="A0A564Z5A7"/>